<feature type="compositionally biased region" description="Polar residues" evidence="1">
    <location>
        <begin position="526"/>
        <end position="542"/>
    </location>
</feature>
<evidence type="ECO:0000313" key="3">
    <source>
        <dbReference type="EMBL" id="UKK02267.2"/>
    </source>
</evidence>
<feature type="compositionally biased region" description="Polar residues" evidence="1">
    <location>
        <begin position="951"/>
        <end position="962"/>
    </location>
</feature>
<dbReference type="Gene3D" id="3.30.1490.40">
    <property type="match status" value="1"/>
</dbReference>
<feature type="compositionally biased region" description="Low complexity" evidence="1">
    <location>
        <begin position="562"/>
        <end position="587"/>
    </location>
</feature>
<sequence>MFNPRPSSGISHSFSKSSSKLDSLNRTDAQPLASVDQSAIQNLQDDSVVSSKFRSEFSGISKRSDDLFRENKPKQSKNLLDFDSTYSSNTNADQAFGSSKSVDIVNDGVYEKNYLLKLMFTFERMSKVNNRKVVSEPLHFHSVDVTSTYNKEQENFYDKNEKMKKLLYKQNPKRTFFDNQTRLLKGVRGLPLKGMCKDEDGDHESPETDKAFQAFDMRKMVDSVKFDDSSNNSFKDSSKEYRAGLTMDLVRQLSRESNIDLSRPFQKRVDGTNEVSFTRESGPNDMSKYARDSKASELNRLFNADLGNAEMTRGYKAREDVSGDLSKHLSAESASSDLTRHLSHEMSRDPLMESLKSVQHSWDVEEQPKHNYMKSTNNMQANSGNFTATYKEFQNKDLFKEVFNQSSTYYKDKEPVEKEEGDHSFLERLLDKPFEASENADTEVLNFSQNFVETPRKMWNEVNLQWQYMDPQGMVHGPFSSDQMYHWYLKNFFPQNLRMRYNSKMPWTPFKDLFPANTVPFKSLPRQFSTHPPSSVTSSMQSKPAMPPSSMANKMKDGWSQSSSSNLLPSPNTTFASSSSKPTASTPNILAPSNLLPANTSLLGPTASNTSLLGSANNTSLLGSSSSSTNLLAPSNLLGSSSLLNPTQNSLLGSASSPGLLGPAAPPATSSLLGPGNGSPDLLPPTSSSNSSALLNNRLDNLWNNNQATVHPISSMGNIHMGVSNLPMTTLPHGSKNTMGKHMAPSSQMSTAPTLGKQLPSGSHVQSTQALNQFAAVNLNKDFGTGNLTKEFPLSELNKQHPAASMPKQYSGSANNLKKQGFVAPSPTVPTSVTTSATSTAARTNERKWNAPQVEVSSLMEIMELEKKSAKERSLKSPPKPVQTGWNLSNVATNNISESDDFPSLSTVATTTSNSNAASASSGKKFGKHITMPLETFIERHPYTAPPKLTESFSSKLLGNKH</sequence>
<feature type="region of interest" description="Disordered" evidence="1">
    <location>
        <begin position="823"/>
        <end position="846"/>
    </location>
</feature>
<feature type="compositionally biased region" description="Low complexity" evidence="1">
    <location>
        <begin position="7"/>
        <end position="22"/>
    </location>
</feature>
<protein>
    <recommendedName>
        <fullName evidence="2">GYF domain-containing protein</fullName>
    </recommendedName>
</protein>
<dbReference type="AlphaFoldDB" id="A0A976MDC4"/>
<organism evidence="3 4">
    <name type="scientific">Theileria orientalis</name>
    <dbReference type="NCBI Taxonomy" id="68886"/>
    <lineage>
        <taxon>Eukaryota</taxon>
        <taxon>Sar</taxon>
        <taxon>Alveolata</taxon>
        <taxon>Apicomplexa</taxon>
        <taxon>Aconoidasida</taxon>
        <taxon>Piroplasmida</taxon>
        <taxon>Theileriidae</taxon>
        <taxon>Theileria</taxon>
    </lineage>
</organism>
<dbReference type="InterPro" id="IPR035445">
    <property type="entry name" value="GYF-like_dom_sf"/>
</dbReference>
<dbReference type="SUPFAM" id="SSF55277">
    <property type="entry name" value="GYF domain"/>
    <property type="match status" value="1"/>
</dbReference>
<feature type="region of interest" description="Disordered" evidence="1">
    <location>
        <begin position="869"/>
        <end position="888"/>
    </location>
</feature>
<feature type="region of interest" description="Disordered" evidence="1">
    <location>
        <begin position="738"/>
        <end position="764"/>
    </location>
</feature>
<evidence type="ECO:0000256" key="1">
    <source>
        <dbReference type="SAM" id="MobiDB-lite"/>
    </source>
</evidence>
<reference evidence="3" key="1">
    <citation type="submission" date="2022-07" db="EMBL/GenBank/DDBJ databases">
        <title>Evaluation of T. orientalis genome assembly methods using nanopore sequencing and analysis of variation between genomes.</title>
        <authorList>
            <person name="Yam J."/>
            <person name="Micallef M.L."/>
            <person name="Liu M."/>
            <person name="Djordjevic S.P."/>
            <person name="Bogema D.R."/>
            <person name="Jenkins C."/>
        </authorList>
    </citation>
    <scope>NUCLEOTIDE SEQUENCE</scope>
    <source>
        <strain evidence="3">Goon Nure</strain>
    </source>
</reference>
<accession>A0A976MDC4</accession>
<dbReference type="InterPro" id="IPR003169">
    <property type="entry name" value="GYF"/>
</dbReference>
<dbReference type="SMART" id="SM00444">
    <property type="entry name" value="GYF"/>
    <property type="match status" value="1"/>
</dbReference>
<evidence type="ECO:0000313" key="4">
    <source>
        <dbReference type="Proteomes" id="UP000244811"/>
    </source>
</evidence>
<dbReference type="EMBL" id="CP056071">
    <property type="protein sequence ID" value="UKK02267.2"/>
    <property type="molecule type" value="Genomic_DNA"/>
</dbReference>
<proteinExistence type="predicted"/>
<feature type="region of interest" description="Disordered" evidence="1">
    <location>
        <begin position="943"/>
        <end position="962"/>
    </location>
</feature>
<dbReference type="PROSITE" id="PS50829">
    <property type="entry name" value="GYF"/>
    <property type="match status" value="1"/>
</dbReference>
<evidence type="ECO:0000259" key="2">
    <source>
        <dbReference type="PROSITE" id="PS50829"/>
    </source>
</evidence>
<feature type="domain" description="GYF" evidence="2">
    <location>
        <begin position="463"/>
        <end position="514"/>
    </location>
</feature>
<feature type="region of interest" description="Disordered" evidence="1">
    <location>
        <begin position="655"/>
        <end position="691"/>
    </location>
</feature>
<feature type="region of interest" description="Disordered" evidence="1">
    <location>
        <begin position="1"/>
        <end position="37"/>
    </location>
</feature>
<gene>
    <name evidence="3" type="ORF">MACK_001623</name>
</gene>
<name>A0A976MDC4_THEOR</name>
<feature type="compositionally biased region" description="Low complexity" evidence="1">
    <location>
        <begin position="823"/>
        <end position="842"/>
    </location>
</feature>
<feature type="region of interest" description="Disordered" evidence="1">
    <location>
        <begin position="524"/>
        <end position="592"/>
    </location>
</feature>
<dbReference type="Proteomes" id="UP000244811">
    <property type="component" value="Chromosome 2"/>
</dbReference>
<dbReference type="Pfam" id="PF02213">
    <property type="entry name" value="GYF"/>
    <property type="match status" value="1"/>
</dbReference>